<gene>
    <name evidence="2" type="ORF">NQ315_004375</name>
</gene>
<dbReference type="PANTHER" id="PTHR20992:SF9">
    <property type="entry name" value="AT15442P-RELATED"/>
    <property type="match status" value="1"/>
</dbReference>
<sequence>MEKTLRDILQQFNIENSIWCKNEEENYLQAVFSIESSDNCEDILEILKENGIGHRLNSNVSVMPCTLHYHGNVDYEDSKFQAENTQNIEESCDKHSSGWNRFLTSVRARLTVAQVVENVKAHAALTFDFIFLILISTIMCAVGLVENSNMYLLSSMLICPMMAIMAGTFGSIIQHRRLRQTGVQNELIGLGIATLVGFCYGAFICVITDKYGNQTWPTTEMLSRGELHSLWVGCLIALLSGAAVALGILSDNIASLVGVAISTSLTPPAVNAGLLWSLSSIYYLKGDETTRYHNLNQTRYYSDNYTVELFCLGIVSICLTFVNIVCIYVAAILVFKIKEVAPMAKDHARHRFWKHDIKIVRDYNKTLEAEEGGCMIAKLSEDLAAYEKLRLNPEQCHHSIDLAKDNHKVNIKRSEFTWSPCMNFTKEISKEKSKEMKDIYENLKKVSLKHSPSFELQLGISIGVENVPPPTAVTVSSVEFGAESQKSRQHASREEKRKFIVTPCETDPLISRADTEI</sequence>
<dbReference type="EMBL" id="JANEYG010000007">
    <property type="protein sequence ID" value="KAJ8922429.1"/>
    <property type="molecule type" value="Genomic_DNA"/>
</dbReference>
<keyword evidence="1" id="KW-0812">Transmembrane</keyword>
<feature type="transmembrane region" description="Helical" evidence="1">
    <location>
        <begin position="256"/>
        <end position="284"/>
    </location>
</feature>
<name>A0AAV8W7K3_9CUCU</name>
<dbReference type="PANTHER" id="PTHR20992">
    <property type="entry name" value="AT15442P-RELATED"/>
    <property type="match status" value="1"/>
</dbReference>
<comment type="caution">
    <text evidence="2">The sequence shown here is derived from an EMBL/GenBank/DDBJ whole genome shotgun (WGS) entry which is preliminary data.</text>
</comment>
<feature type="transmembrane region" description="Helical" evidence="1">
    <location>
        <begin position="151"/>
        <end position="175"/>
    </location>
</feature>
<dbReference type="InterPro" id="IPR005240">
    <property type="entry name" value="DUF389"/>
</dbReference>
<feature type="transmembrane region" description="Helical" evidence="1">
    <location>
        <begin position="229"/>
        <end position="249"/>
    </location>
</feature>
<proteinExistence type="predicted"/>
<feature type="transmembrane region" description="Helical" evidence="1">
    <location>
        <begin position="125"/>
        <end position="145"/>
    </location>
</feature>
<keyword evidence="1" id="KW-1133">Transmembrane helix</keyword>
<evidence type="ECO:0008006" key="4">
    <source>
        <dbReference type="Google" id="ProtNLM"/>
    </source>
</evidence>
<dbReference type="Proteomes" id="UP001159042">
    <property type="component" value="Unassembled WGS sequence"/>
</dbReference>
<reference evidence="2 3" key="1">
    <citation type="journal article" date="2023" name="Insect Mol. Biol.">
        <title>Genome sequencing provides insights into the evolution of gene families encoding plant cell wall-degrading enzymes in longhorned beetles.</title>
        <authorList>
            <person name="Shin N.R."/>
            <person name="Okamura Y."/>
            <person name="Kirsch R."/>
            <person name="Pauchet Y."/>
        </authorList>
    </citation>
    <scope>NUCLEOTIDE SEQUENCE [LARGE SCALE GENOMIC DNA]</scope>
    <source>
        <strain evidence="2">EAD_L_NR</strain>
    </source>
</reference>
<keyword evidence="3" id="KW-1185">Reference proteome</keyword>
<accession>A0AAV8W7K3</accession>
<evidence type="ECO:0000313" key="2">
    <source>
        <dbReference type="EMBL" id="KAJ8922429.1"/>
    </source>
</evidence>
<feature type="transmembrane region" description="Helical" evidence="1">
    <location>
        <begin position="304"/>
        <end position="335"/>
    </location>
</feature>
<evidence type="ECO:0000256" key="1">
    <source>
        <dbReference type="SAM" id="Phobius"/>
    </source>
</evidence>
<dbReference type="Pfam" id="PF04087">
    <property type="entry name" value="DUF389"/>
    <property type="match status" value="1"/>
</dbReference>
<feature type="transmembrane region" description="Helical" evidence="1">
    <location>
        <begin position="187"/>
        <end position="209"/>
    </location>
</feature>
<evidence type="ECO:0000313" key="3">
    <source>
        <dbReference type="Proteomes" id="UP001159042"/>
    </source>
</evidence>
<dbReference type="AlphaFoldDB" id="A0AAV8W7K3"/>
<keyword evidence="1" id="KW-0472">Membrane</keyword>
<protein>
    <recommendedName>
        <fullName evidence="4">DUF389 domain-containing protein</fullName>
    </recommendedName>
</protein>
<organism evidence="2 3">
    <name type="scientific">Exocentrus adspersus</name>
    <dbReference type="NCBI Taxonomy" id="1586481"/>
    <lineage>
        <taxon>Eukaryota</taxon>
        <taxon>Metazoa</taxon>
        <taxon>Ecdysozoa</taxon>
        <taxon>Arthropoda</taxon>
        <taxon>Hexapoda</taxon>
        <taxon>Insecta</taxon>
        <taxon>Pterygota</taxon>
        <taxon>Neoptera</taxon>
        <taxon>Endopterygota</taxon>
        <taxon>Coleoptera</taxon>
        <taxon>Polyphaga</taxon>
        <taxon>Cucujiformia</taxon>
        <taxon>Chrysomeloidea</taxon>
        <taxon>Cerambycidae</taxon>
        <taxon>Lamiinae</taxon>
        <taxon>Acanthocinini</taxon>
        <taxon>Exocentrus</taxon>
    </lineage>
</organism>